<keyword evidence="3" id="KW-0808">Transferase</keyword>
<dbReference type="Gene3D" id="1.10.510.10">
    <property type="entry name" value="Transferase(Phosphotransferase) domain 1"/>
    <property type="match status" value="1"/>
</dbReference>
<dbReference type="PANTHER" id="PTHR43289:SF6">
    <property type="entry name" value="SERINE_THREONINE-PROTEIN KINASE NEKL-3"/>
    <property type="match status" value="1"/>
</dbReference>
<keyword evidence="6 7" id="KW-0067">ATP-binding</keyword>
<evidence type="ECO:0000256" key="7">
    <source>
        <dbReference type="PROSITE-ProRule" id="PRU10141"/>
    </source>
</evidence>
<dbReference type="GO" id="GO:0016301">
    <property type="term" value="F:kinase activity"/>
    <property type="evidence" value="ECO:0007669"/>
    <property type="project" value="UniProtKB-KW"/>
</dbReference>
<dbReference type="Proteomes" id="UP001367513">
    <property type="component" value="Unassembled WGS sequence"/>
</dbReference>
<keyword evidence="4 7" id="KW-0547">Nucleotide-binding</keyword>
<dbReference type="SMART" id="SM00220">
    <property type="entry name" value="S_TKc"/>
    <property type="match status" value="1"/>
</dbReference>
<evidence type="ECO:0000313" key="10">
    <source>
        <dbReference type="EMBL" id="MEK6463948.1"/>
    </source>
</evidence>
<dbReference type="PROSITE" id="PS00108">
    <property type="entry name" value="PROTEIN_KINASE_ST"/>
    <property type="match status" value="1"/>
</dbReference>
<gene>
    <name evidence="10" type="ORF">WG925_09410</name>
</gene>
<dbReference type="PROSITE" id="PS50011">
    <property type="entry name" value="PROTEIN_KINASE_DOM"/>
    <property type="match status" value="1"/>
</dbReference>
<organism evidence="10 11">
    <name type="scientific">Pseudonocardia alni subsp. carboxydivorans</name>
    <dbReference type="NCBI Taxonomy" id="415010"/>
    <lineage>
        <taxon>Bacteria</taxon>
        <taxon>Bacillati</taxon>
        <taxon>Actinomycetota</taxon>
        <taxon>Actinomycetes</taxon>
        <taxon>Pseudonocardiales</taxon>
        <taxon>Pseudonocardiaceae</taxon>
        <taxon>Pseudonocardia</taxon>
    </lineage>
</organism>
<protein>
    <recommendedName>
        <fullName evidence="1">non-specific serine/threonine protein kinase</fullName>
        <ecNumber evidence="1">2.7.11.1</ecNumber>
    </recommendedName>
</protein>
<dbReference type="InterPro" id="IPR008271">
    <property type="entry name" value="Ser/Thr_kinase_AS"/>
</dbReference>
<evidence type="ECO:0000313" key="11">
    <source>
        <dbReference type="Proteomes" id="UP001367513"/>
    </source>
</evidence>
<sequence length="625" mass="63304">MFGHYRIEGVLGRGGMGEVSRAYDTRTERVVALKRLRPELADEPEYRSRFQRESRTAARLSSPHVIPIHNVGEIDGRLFIDMRLVAGRDLAEAVRESGALDPHRVVRLVGQVADALHAAHADGLVHRDVKPSNVLLADGDRDFAYLVDFGIAKCTDAGTGTALTGTGTAIGTLAYMAPELFLGAAADRRVDVYALACLTYEALSGAAPFRAEGPALMYQHLSTERPRISAVRPELADADDVLVRGMAVDPDERFATAPEFAASLAQALGADPERSTASGPTRVLSGVPSQAPAPGSGPVRVAAPGSGPVPVAAGAAGTVPAAAGVAASVGTVPAPAGTAPGVQGGTGPGGTAALWGRPPWGQAGHDNAAHGPWAAPATPPGGHGVPPGLAAPAGLGGPYSGPQGPWVPPQPRRRTHPALVAVTAVLATVVLGFGALMVVGTALEDPDDGAAPPVPTAAPAAAPTTAPAAAPASAAPAATTPIPNREADLTVLRQVFGSAAAPGCVTVPADDTGYASIASIRCEDPADGATVFYDMWSDAGDARAFYDHVRAGASLPPGSDTWSSGDDATVQGPFFSRGPTLSRNAVAVALCADKRFSIYVVAPTQEQAQAGFAATTAAPASEIPG</sequence>
<evidence type="ECO:0000256" key="6">
    <source>
        <dbReference type="ARBA" id="ARBA00022840"/>
    </source>
</evidence>
<name>A0ABU9ACS1_PSEA5</name>
<dbReference type="InterPro" id="IPR017441">
    <property type="entry name" value="Protein_kinase_ATP_BS"/>
</dbReference>
<dbReference type="RefSeq" id="WP_346864591.1">
    <property type="nucleotide sequence ID" value="NZ_JBBPIX010000003.1"/>
</dbReference>
<dbReference type="EMBL" id="JBBPIX010000003">
    <property type="protein sequence ID" value="MEK6463948.1"/>
    <property type="molecule type" value="Genomic_DNA"/>
</dbReference>
<proteinExistence type="predicted"/>
<feature type="binding site" evidence="7">
    <location>
        <position position="34"/>
    </location>
    <ligand>
        <name>ATP</name>
        <dbReference type="ChEBI" id="CHEBI:30616"/>
    </ligand>
</feature>
<evidence type="ECO:0000256" key="3">
    <source>
        <dbReference type="ARBA" id="ARBA00022679"/>
    </source>
</evidence>
<dbReference type="InterPro" id="IPR011009">
    <property type="entry name" value="Kinase-like_dom_sf"/>
</dbReference>
<accession>A0ABU9ACS1</accession>
<dbReference type="CDD" id="cd14014">
    <property type="entry name" value="STKc_PknB_like"/>
    <property type="match status" value="1"/>
</dbReference>
<dbReference type="Pfam" id="PF00069">
    <property type="entry name" value="Pkinase"/>
    <property type="match status" value="1"/>
</dbReference>
<feature type="region of interest" description="Disordered" evidence="8">
    <location>
        <begin position="338"/>
        <end position="408"/>
    </location>
</feature>
<evidence type="ECO:0000259" key="9">
    <source>
        <dbReference type="PROSITE" id="PS50011"/>
    </source>
</evidence>
<comment type="caution">
    <text evidence="10">The sequence shown here is derived from an EMBL/GenBank/DDBJ whole genome shotgun (WGS) entry which is preliminary data.</text>
</comment>
<reference evidence="10 11" key="1">
    <citation type="submission" date="2024-03" db="EMBL/GenBank/DDBJ databases">
        <title>Draft genome sequence of Pseudonocardia carboxydivorans JCM 14827.</title>
        <authorList>
            <person name="Duangmal K."/>
        </authorList>
    </citation>
    <scope>NUCLEOTIDE SEQUENCE [LARGE SCALE GENOMIC DNA]</scope>
    <source>
        <strain evidence="10 11">JCM 14827</strain>
    </source>
</reference>
<evidence type="ECO:0000256" key="5">
    <source>
        <dbReference type="ARBA" id="ARBA00022777"/>
    </source>
</evidence>
<dbReference type="InterPro" id="IPR000719">
    <property type="entry name" value="Prot_kinase_dom"/>
</dbReference>
<evidence type="ECO:0000256" key="1">
    <source>
        <dbReference type="ARBA" id="ARBA00012513"/>
    </source>
</evidence>
<evidence type="ECO:0000256" key="2">
    <source>
        <dbReference type="ARBA" id="ARBA00022527"/>
    </source>
</evidence>
<feature type="region of interest" description="Disordered" evidence="8">
    <location>
        <begin position="449"/>
        <end position="480"/>
    </location>
</feature>
<feature type="region of interest" description="Disordered" evidence="8">
    <location>
        <begin position="269"/>
        <end position="302"/>
    </location>
</feature>
<keyword evidence="5 10" id="KW-0418">Kinase</keyword>
<dbReference type="PROSITE" id="PS00107">
    <property type="entry name" value="PROTEIN_KINASE_ATP"/>
    <property type="match status" value="1"/>
</dbReference>
<keyword evidence="2" id="KW-0723">Serine/threonine-protein kinase</keyword>
<dbReference type="EC" id="2.7.11.1" evidence="1"/>
<feature type="domain" description="Protein kinase" evidence="9">
    <location>
        <begin position="5"/>
        <end position="268"/>
    </location>
</feature>
<keyword evidence="11" id="KW-1185">Reference proteome</keyword>
<evidence type="ECO:0000256" key="4">
    <source>
        <dbReference type="ARBA" id="ARBA00022741"/>
    </source>
</evidence>
<evidence type="ECO:0000256" key="8">
    <source>
        <dbReference type="SAM" id="MobiDB-lite"/>
    </source>
</evidence>
<dbReference type="Gene3D" id="3.30.200.20">
    <property type="entry name" value="Phosphorylase Kinase, domain 1"/>
    <property type="match status" value="1"/>
</dbReference>
<feature type="compositionally biased region" description="Low complexity" evidence="8">
    <location>
        <begin position="457"/>
        <end position="480"/>
    </location>
</feature>
<dbReference type="SUPFAM" id="SSF56112">
    <property type="entry name" value="Protein kinase-like (PK-like)"/>
    <property type="match status" value="1"/>
</dbReference>
<dbReference type="PANTHER" id="PTHR43289">
    <property type="entry name" value="MITOGEN-ACTIVATED PROTEIN KINASE KINASE KINASE 20-RELATED"/>
    <property type="match status" value="1"/>
</dbReference>